<sequence>MGIFNWLSSSSSVVPTTNDIPKPRSDASLNAPPPEEHNTVAQFIQESPGAKYYFDSRRNDDLADTELCRMTANGGKTCIKVVMQSAALFKSMQALGFYCALPAEPTRTHMECHRIPR</sequence>
<evidence type="ECO:0000313" key="2">
    <source>
        <dbReference type="EMBL" id="WVN86685.1"/>
    </source>
</evidence>
<reference evidence="2" key="2">
    <citation type="journal article" date="2022" name="Elife">
        <title>Obligate sexual reproduction of a homothallic fungus closely related to the Cryptococcus pathogenic species complex.</title>
        <authorList>
            <person name="Passer A.R."/>
            <person name="Clancey S.A."/>
            <person name="Shea T."/>
            <person name="David-Palma M."/>
            <person name="Averette A.F."/>
            <person name="Boekhout T."/>
            <person name="Porcel B.M."/>
            <person name="Nowrousian M."/>
            <person name="Cuomo C.A."/>
            <person name="Sun S."/>
            <person name="Heitman J."/>
            <person name="Coelho M.A."/>
        </authorList>
    </citation>
    <scope>NUCLEOTIDE SEQUENCE</scope>
    <source>
        <strain evidence="2">CBS 7841</strain>
    </source>
</reference>
<dbReference type="RefSeq" id="XP_066067385.1">
    <property type="nucleotide sequence ID" value="XM_066211288.1"/>
</dbReference>
<evidence type="ECO:0000313" key="3">
    <source>
        <dbReference type="Proteomes" id="UP000094043"/>
    </source>
</evidence>
<reference evidence="2" key="3">
    <citation type="submission" date="2024-01" db="EMBL/GenBank/DDBJ databases">
        <authorList>
            <person name="Coelho M.A."/>
            <person name="David-Palma M."/>
            <person name="Shea T."/>
            <person name="Sun S."/>
            <person name="Cuomo C.A."/>
            <person name="Heitman J."/>
        </authorList>
    </citation>
    <scope>NUCLEOTIDE SEQUENCE</scope>
    <source>
        <strain evidence="2">CBS 7841</strain>
    </source>
</reference>
<organism evidence="2 3">
    <name type="scientific">Cryptococcus depauperatus CBS 7841</name>
    <dbReference type="NCBI Taxonomy" id="1295531"/>
    <lineage>
        <taxon>Eukaryota</taxon>
        <taxon>Fungi</taxon>
        <taxon>Dikarya</taxon>
        <taxon>Basidiomycota</taxon>
        <taxon>Agaricomycotina</taxon>
        <taxon>Tremellomycetes</taxon>
        <taxon>Tremellales</taxon>
        <taxon>Cryptococcaceae</taxon>
        <taxon>Cryptococcus</taxon>
    </lineage>
</organism>
<evidence type="ECO:0000256" key="1">
    <source>
        <dbReference type="SAM" id="MobiDB-lite"/>
    </source>
</evidence>
<keyword evidence="3" id="KW-1185">Reference proteome</keyword>
<dbReference type="AlphaFoldDB" id="A0AAJ8LZQ9"/>
<feature type="compositionally biased region" description="Polar residues" evidence="1">
    <location>
        <begin position="1"/>
        <end position="19"/>
    </location>
</feature>
<accession>A0AAJ8LZQ9</accession>
<dbReference type="Proteomes" id="UP000094043">
    <property type="component" value="Chromosome 2"/>
</dbReference>
<name>A0AAJ8LZQ9_9TREE</name>
<gene>
    <name evidence="2" type="ORF">L203_101857</name>
</gene>
<dbReference type="KEGG" id="cdep:91086069"/>
<dbReference type="GeneID" id="91086069"/>
<reference evidence="2" key="1">
    <citation type="submission" date="2016-06" db="EMBL/GenBank/DDBJ databases">
        <authorList>
            <person name="Cuomo C."/>
            <person name="Litvintseva A."/>
            <person name="Heitman J."/>
            <person name="Chen Y."/>
            <person name="Sun S."/>
            <person name="Springer D."/>
            <person name="Dromer F."/>
            <person name="Young S."/>
            <person name="Zeng Q."/>
            <person name="Chapman S."/>
            <person name="Gujja S."/>
            <person name="Saif S."/>
            <person name="Birren B."/>
        </authorList>
    </citation>
    <scope>NUCLEOTIDE SEQUENCE</scope>
    <source>
        <strain evidence="2">CBS 7841</strain>
    </source>
</reference>
<protein>
    <submittedName>
        <fullName evidence="2">Uncharacterized protein</fullName>
    </submittedName>
</protein>
<proteinExistence type="predicted"/>
<feature type="region of interest" description="Disordered" evidence="1">
    <location>
        <begin position="1"/>
        <end position="35"/>
    </location>
</feature>
<dbReference type="EMBL" id="CP143785">
    <property type="protein sequence ID" value="WVN86685.1"/>
    <property type="molecule type" value="Genomic_DNA"/>
</dbReference>